<protein>
    <submittedName>
        <fullName evidence="6">PQ-loop repeat-containing protein 3</fullName>
    </submittedName>
</protein>
<keyword evidence="3 5" id="KW-1133">Transmembrane helix</keyword>
<dbReference type="Gene3D" id="1.20.1280.290">
    <property type="match status" value="1"/>
</dbReference>
<dbReference type="PANTHER" id="PTHR12226">
    <property type="entry name" value="MANNOSE-P-DOLICHOL UTILIZATION DEFECT 1 LEC35 -RELATED"/>
    <property type="match status" value="1"/>
</dbReference>
<feature type="transmembrane region" description="Helical" evidence="5">
    <location>
        <begin position="7"/>
        <end position="25"/>
    </location>
</feature>
<reference evidence="6" key="1">
    <citation type="submission" date="2021-05" db="EMBL/GenBank/DDBJ databases">
        <authorList>
            <person name="Alioto T."/>
            <person name="Alioto T."/>
            <person name="Gomez Garrido J."/>
        </authorList>
    </citation>
    <scope>NUCLEOTIDE SEQUENCE</scope>
</reference>
<evidence type="ECO:0000256" key="1">
    <source>
        <dbReference type="ARBA" id="ARBA00004141"/>
    </source>
</evidence>
<dbReference type="InterPro" id="IPR016817">
    <property type="entry name" value="MannP-dilichol_defect-1"/>
</dbReference>
<dbReference type="InterPro" id="IPR006603">
    <property type="entry name" value="PQ-loop_rpt"/>
</dbReference>
<evidence type="ECO:0000256" key="5">
    <source>
        <dbReference type="SAM" id="Phobius"/>
    </source>
</evidence>
<evidence type="ECO:0000256" key="4">
    <source>
        <dbReference type="ARBA" id="ARBA00023136"/>
    </source>
</evidence>
<dbReference type="Pfam" id="PF04193">
    <property type="entry name" value="PQ-loop"/>
    <property type="match status" value="1"/>
</dbReference>
<evidence type="ECO:0000256" key="2">
    <source>
        <dbReference type="ARBA" id="ARBA00022692"/>
    </source>
</evidence>
<comment type="subcellular location">
    <subcellularLocation>
        <location evidence="1">Membrane</location>
        <topology evidence="1">Multi-pass membrane protein</topology>
    </subcellularLocation>
</comment>
<dbReference type="AlphaFoldDB" id="A0A8D8LHK9"/>
<evidence type="ECO:0000313" key="6">
    <source>
        <dbReference type="EMBL" id="CAG6609870.1"/>
    </source>
</evidence>
<evidence type="ECO:0000256" key="3">
    <source>
        <dbReference type="ARBA" id="ARBA00022989"/>
    </source>
</evidence>
<dbReference type="PANTHER" id="PTHR12226:SF3">
    <property type="entry name" value="SOLUTE CARRIER FAMILY 66 MEMBER 3"/>
    <property type="match status" value="1"/>
</dbReference>
<organism evidence="6">
    <name type="scientific">Cacopsylla melanoneura</name>
    <dbReference type="NCBI Taxonomy" id="428564"/>
    <lineage>
        <taxon>Eukaryota</taxon>
        <taxon>Metazoa</taxon>
        <taxon>Ecdysozoa</taxon>
        <taxon>Arthropoda</taxon>
        <taxon>Hexapoda</taxon>
        <taxon>Insecta</taxon>
        <taxon>Pterygota</taxon>
        <taxon>Neoptera</taxon>
        <taxon>Paraneoptera</taxon>
        <taxon>Hemiptera</taxon>
        <taxon>Sternorrhyncha</taxon>
        <taxon>Psylloidea</taxon>
        <taxon>Psyllidae</taxon>
        <taxon>Psyllinae</taxon>
        <taxon>Cacopsylla</taxon>
    </lineage>
</organism>
<dbReference type="EMBL" id="HBUF01016419">
    <property type="protein sequence ID" value="CAG6609870.1"/>
    <property type="molecule type" value="Transcribed_RNA"/>
</dbReference>
<keyword evidence="2 5" id="KW-0812">Transmembrane</keyword>
<name>A0A8D8LHK9_9HEMI</name>
<keyword evidence="4 5" id="KW-0472">Membrane</keyword>
<accession>A0A8D8LHK9</accession>
<dbReference type="GO" id="GO:0016020">
    <property type="term" value="C:membrane"/>
    <property type="evidence" value="ECO:0007669"/>
    <property type="project" value="UniProtKB-SubCell"/>
</dbReference>
<sequence length="169" mass="18845">MEDFMEGLINLLSVVTIVMCGFQNVPQIMRIIKVESSEGISKLSLFMGLFSYTTMASYNFLNGYKLISYFEYPLLISQQLVLIALVLYFSAQPFTTLAGIFVAYTAFVTSVMFKLLPSSILGLFVSLATPVSLSSKAIQLKDILITRNVESISIYSWLMSSFTNASKFT</sequence>
<dbReference type="EMBL" id="HBUF01016420">
    <property type="protein sequence ID" value="CAG6609871.1"/>
    <property type="molecule type" value="Transcribed_RNA"/>
</dbReference>
<proteinExistence type="predicted"/>
<feature type="transmembrane region" description="Helical" evidence="5">
    <location>
        <begin position="45"/>
        <end position="61"/>
    </location>
</feature>